<protein>
    <submittedName>
        <fullName evidence="1">Uncharacterized protein</fullName>
    </submittedName>
</protein>
<dbReference type="Proteomes" id="UP000078396">
    <property type="component" value="Unassembled WGS sequence"/>
</dbReference>
<dbReference type="RefSeq" id="WP_064285141.1">
    <property type="nucleotide sequence ID" value="NZ_LWCS01000078.1"/>
</dbReference>
<proteinExistence type="predicted"/>
<sequence>MPTAEEWRSLAAKGIVELLDTEGAATQPGMEAKLADAKYAKFDSPIHPHHLTTARNRLLDAGMIERINERTRGGQIVATFVLADPSKAVLRIAGRKRLLHRRYLSWSSAAATEWGAPPIPAALERVIHRSLLEAAPRGYHLLRPDGGEVSQIAGRPVPGGSLDNAAFHTGVGADGLPGTTKLMPIEAKNVRQWIYPRTQELYQLLDKSARLRVANPNLPVMPIFVCRRVQFLTGKMAQQLGFHVIQTWRQYVRPAVAHTDEDARKFEELNTELSYNLELHEGSVEPMVKQFTGVIPKRCDDAAARWGLFVAHPDVPDLVHRMRDDGISNDERFDTLGELAAAAREVFSEDVDWFHEDDQGEHPDI</sequence>
<evidence type="ECO:0000313" key="1">
    <source>
        <dbReference type="EMBL" id="OAN28419.1"/>
    </source>
</evidence>
<accession>A0A178LFN2</accession>
<gene>
    <name evidence="1" type="ORF">A4X20_30180</name>
</gene>
<comment type="caution">
    <text evidence="1">The sequence shown here is derived from an EMBL/GenBank/DDBJ whole genome shotgun (WGS) entry which is preliminary data.</text>
</comment>
<dbReference type="AlphaFoldDB" id="A0A178LFN2"/>
<evidence type="ECO:0000313" key="2">
    <source>
        <dbReference type="Proteomes" id="UP000078396"/>
    </source>
</evidence>
<dbReference type="OrthoDB" id="3628550at2"/>
<name>A0A178LFN2_MYCIR</name>
<reference evidence="1 2" key="1">
    <citation type="submission" date="2016-04" db="EMBL/GenBank/DDBJ databases">
        <title>Draft Genome Sequences of Staphylococcus capitis Strain H36, S. capitis Strain H65, S. cohnii Strain H62, S. hominis Strain H69, Mycobacterium iranicum Strain H39, Plantibacter sp. Strain H53, Pseudomonas oryzihabitans Strain H72, and Microbacterium sp. Strain H83, isolated from residential settings.</title>
        <authorList>
            <person name="Lymperopoulou D."/>
            <person name="Adams R.I."/>
            <person name="Lindow S."/>
            <person name="Coil D.A."/>
            <person name="Jospin G."/>
            <person name="Eisen J.A."/>
        </authorList>
    </citation>
    <scope>NUCLEOTIDE SEQUENCE [LARGE SCALE GENOMIC DNA]</scope>
    <source>
        <strain evidence="1 2">H39</strain>
    </source>
</reference>
<dbReference type="EMBL" id="LWCS01000078">
    <property type="protein sequence ID" value="OAN28419.1"/>
    <property type="molecule type" value="Genomic_DNA"/>
</dbReference>
<organism evidence="1 2">
    <name type="scientific">Mycolicibacterium iranicum</name>
    <name type="common">Mycobacterium iranicum</name>
    <dbReference type="NCBI Taxonomy" id="912594"/>
    <lineage>
        <taxon>Bacteria</taxon>
        <taxon>Bacillati</taxon>
        <taxon>Actinomycetota</taxon>
        <taxon>Actinomycetes</taxon>
        <taxon>Mycobacteriales</taxon>
        <taxon>Mycobacteriaceae</taxon>
        <taxon>Mycolicibacterium</taxon>
    </lineage>
</organism>